<feature type="region of interest" description="Disordered" evidence="10">
    <location>
        <begin position="1"/>
        <end position="29"/>
    </location>
</feature>
<dbReference type="GO" id="GO:0005886">
    <property type="term" value="C:plasma membrane"/>
    <property type="evidence" value="ECO:0007669"/>
    <property type="project" value="UniProtKB-SubCell"/>
</dbReference>
<evidence type="ECO:0000256" key="4">
    <source>
        <dbReference type="ARBA" id="ARBA00022989"/>
    </source>
</evidence>
<evidence type="ECO:0000256" key="6">
    <source>
        <dbReference type="ARBA" id="ARBA00023306"/>
    </source>
</evidence>
<comment type="subcellular location">
    <subcellularLocation>
        <location evidence="7">Cell membrane</location>
        <topology evidence="7">Single-pass type II membrane protein</topology>
    </subcellularLocation>
    <text evidence="7">Localizes to the division septum where it forms a ring structure.</text>
</comment>
<dbReference type="Proteomes" id="UP000050398">
    <property type="component" value="Unassembled WGS sequence"/>
</dbReference>
<proteinExistence type="inferred from homology"/>
<organism evidence="11 12">
    <name type="scientific">Rossellomorea vietnamensis</name>
    <dbReference type="NCBI Taxonomy" id="218284"/>
    <lineage>
        <taxon>Bacteria</taxon>
        <taxon>Bacillati</taxon>
        <taxon>Bacillota</taxon>
        <taxon>Bacilli</taxon>
        <taxon>Bacillales</taxon>
        <taxon>Bacillaceae</taxon>
        <taxon>Rossellomorea</taxon>
    </lineage>
</organism>
<feature type="coiled-coil region" evidence="9">
    <location>
        <begin position="64"/>
        <end position="91"/>
    </location>
</feature>
<dbReference type="NCBIfam" id="TIGR02209">
    <property type="entry name" value="ftsL_broad"/>
    <property type="match status" value="1"/>
</dbReference>
<comment type="similarity">
    <text evidence="7">Belongs to the FtsL family.</text>
</comment>
<keyword evidence="9" id="KW-0175">Coiled coil</keyword>
<evidence type="ECO:0000256" key="1">
    <source>
        <dbReference type="ARBA" id="ARBA00022475"/>
    </source>
</evidence>
<protein>
    <recommendedName>
        <fullName evidence="7 8">Cell division protein FtsL</fullName>
    </recommendedName>
</protein>
<evidence type="ECO:0000256" key="3">
    <source>
        <dbReference type="ARBA" id="ARBA00022692"/>
    </source>
</evidence>
<comment type="caution">
    <text evidence="11">The sequence shown here is derived from an EMBL/GenBank/DDBJ whole genome shotgun (WGS) entry which is preliminary data.</text>
</comment>
<keyword evidence="5 7" id="KW-0472">Membrane</keyword>
<keyword evidence="6 7" id="KW-0131">Cell cycle</keyword>
<dbReference type="AlphaFoldDB" id="A0A0P6WTP6"/>
<dbReference type="EMBL" id="LIXZ01000001">
    <property type="protein sequence ID" value="KPL61222.1"/>
    <property type="molecule type" value="Genomic_DNA"/>
</dbReference>
<dbReference type="InterPro" id="IPR011922">
    <property type="entry name" value="Cell_div_FtsL"/>
</dbReference>
<keyword evidence="1 7" id="KW-1003">Cell membrane</keyword>
<evidence type="ECO:0000313" key="12">
    <source>
        <dbReference type="Proteomes" id="UP000050398"/>
    </source>
</evidence>
<keyword evidence="3 7" id="KW-0812">Transmembrane</keyword>
<evidence type="ECO:0000313" key="11">
    <source>
        <dbReference type="EMBL" id="KPL61222.1"/>
    </source>
</evidence>
<evidence type="ECO:0000256" key="5">
    <source>
        <dbReference type="ARBA" id="ARBA00023136"/>
    </source>
</evidence>
<gene>
    <name evidence="7" type="primary">ftsL</name>
    <name evidence="11" type="ORF">AM506_00890</name>
</gene>
<evidence type="ECO:0000256" key="9">
    <source>
        <dbReference type="SAM" id="Coils"/>
    </source>
</evidence>
<dbReference type="eggNOG" id="COG4839">
    <property type="taxonomic scope" value="Bacteria"/>
</dbReference>
<dbReference type="OrthoDB" id="14664at2"/>
<name>A0A0P6WTP6_9BACI</name>
<dbReference type="GO" id="GO:0032153">
    <property type="term" value="C:cell division site"/>
    <property type="evidence" value="ECO:0007669"/>
    <property type="project" value="UniProtKB-UniRule"/>
</dbReference>
<dbReference type="InterPro" id="IPR007060">
    <property type="entry name" value="FtsL/DivIC"/>
</dbReference>
<dbReference type="Pfam" id="PF04977">
    <property type="entry name" value="DivIC"/>
    <property type="match status" value="1"/>
</dbReference>
<feature type="compositionally biased region" description="Polar residues" evidence="10">
    <location>
        <begin position="1"/>
        <end position="22"/>
    </location>
</feature>
<keyword evidence="4 7" id="KW-1133">Transmembrane helix</keyword>
<comment type="function">
    <text evidence="7">Essential cell division protein.</text>
</comment>
<feature type="transmembrane region" description="Helical" evidence="7">
    <location>
        <begin position="41"/>
        <end position="59"/>
    </location>
</feature>
<accession>A0A0P6WTP6</accession>
<evidence type="ECO:0000256" key="10">
    <source>
        <dbReference type="SAM" id="MobiDB-lite"/>
    </source>
</evidence>
<evidence type="ECO:0000256" key="2">
    <source>
        <dbReference type="ARBA" id="ARBA00022618"/>
    </source>
</evidence>
<evidence type="ECO:0000256" key="8">
    <source>
        <dbReference type="NCBIfam" id="TIGR02209"/>
    </source>
</evidence>
<dbReference type="RefSeq" id="WP_060669889.1">
    <property type="nucleotide sequence ID" value="NZ_LIXZ01000001.1"/>
</dbReference>
<sequence>MSNLARNYEQQNVEKSYQSVQAKPQRLNEERRYGITPGEKILVAIFAMVFCFLAVQIVSTQAAIYDANKEVQQVETTIEKQEKLNTDLKLQVSELSTYERILEKAKELGLNLKEKNVKVVEQ</sequence>
<keyword evidence="2 7" id="KW-0132">Cell division</keyword>
<dbReference type="PATRIC" id="fig|218284.4.peg.184"/>
<dbReference type="HAMAP" id="MF_00910">
    <property type="entry name" value="FtsL"/>
    <property type="match status" value="1"/>
</dbReference>
<evidence type="ECO:0000256" key="7">
    <source>
        <dbReference type="HAMAP-Rule" id="MF_00910"/>
    </source>
</evidence>
<dbReference type="GO" id="GO:0043093">
    <property type="term" value="P:FtsZ-dependent cytokinesis"/>
    <property type="evidence" value="ECO:0007669"/>
    <property type="project" value="UniProtKB-UniRule"/>
</dbReference>
<reference evidence="11 12" key="1">
    <citation type="submission" date="2015-08" db="EMBL/GenBank/DDBJ databases">
        <title>Draft Genome Sequence of Bacillus vietnamensis UCD-SED5.</title>
        <authorList>
            <person name="Lee R.D."/>
            <person name="Jospin G."/>
            <person name="Lang J.M."/>
            <person name="Coil D.A."/>
            <person name="Eisen J.A."/>
        </authorList>
    </citation>
    <scope>NUCLEOTIDE SEQUENCE [LARGE SCALE GENOMIC DNA]</scope>
    <source>
        <strain evidence="11 12">UCD-SED5</strain>
    </source>
</reference>